<dbReference type="RefSeq" id="WP_005872316.1">
    <property type="nucleotide sequence ID" value="NZ_ACYG01000027.1"/>
</dbReference>
<feature type="transmembrane region" description="Helical" evidence="6">
    <location>
        <begin position="96"/>
        <end position="115"/>
    </location>
</feature>
<keyword evidence="2" id="KW-1003">Cell membrane</keyword>
<accession>C8PK08</accession>
<feature type="transmembrane region" description="Helical" evidence="6">
    <location>
        <begin position="265"/>
        <end position="287"/>
    </location>
</feature>
<dbReference type="Gene3D" id="1.10.3730.20">
    <property type="match status" value="1"/>
</dbReference>
<feature type="transmembrane region" description="Helical" evidence="6">
    <location>
        <begin position="208"/>
        <end position="229"/>
    </location>
</feature>
<protein>
    <submittedName>
        <fullName evidence="8">Putative membrane protein</fullName>
    </submittedName>
</protein>
<reference evidence="8 9" key="1">
    <citation type="submission" date="2009-07" db="EMBL/GenBank/DDBJ databases">
        <authorList>
            <person name="Madupu R."/>
            <person name="Sebastian Y."/>
            <person name="Durkin A.S."/>
            <person name="Torralba M."/>
            <person name="Methe B."/>
            <person name="Sutton G.G."/>
            <person name="Strausberg R.L."/>
            <person name="Nelson K.E."/>
        </authorList>
    </citation>
    <scope>NUCLEOTIDE SEQUENCE [LARGE SCALE GENOMIC DNA]</scope>
    <source>
        <strain evidence="8 9">RM3268</strain>
    </source>
</reference>
<name>C8PK08_9BACT</name>
<dbReference type="EMBL" id="ACYG01000027">
    <property type="protein sequence ID" value="EEV17263.1"/>
    <property type="molecule type" value="Genomic_DNA"/>
</dbReference>
<sequence>MNKSLEFRADIGMLFVAIAFGLGYLPTSQALASNNAFVLLFWRFFAASIIAGAIFFPKLKAITSREIKHGAVLSLFLFAGFTSQTFAFKFAQSSSVAFIIGLNVALVPFIAAALFRHKIYSYAYAGIALAVIGLYLIGDTQLGLGKGEALALVCACAYSFHIVLTNRFVQSCDVAGIAYVQILCLSVLCCFAAIFFERVSIVPVMDRSFFVAMAVICLLGTVFGFFAQALMQKYTTPVKTALFFTLEPVTAGIMGVFVGGERLSAMQILGAALILAGVLISEIGNYLSARRSRSADV</sequence>
<dbReference type="SUPFAM" id="SSF103481">
    <property type="entry name" value="Multidrug resistance efflux transporter EmrE"/>
    <property type="match status" value="2"/>
</dbReference>
<dbReference type="GO" id="GO:0005886">
    <property type="term" value="C:plasma membrane"/>
    <property type="evidence" value="ECO:0007669"/>
    <property type="project" value="UniProtKB-SubCell"/>
</dbReference>
<dbReference type="PANTHER" id="PTHR42920">
    <property type="entry name" value="OS03G0707200 PROTEIN-RELATED"/>
    <property type="match status" value="1"/>
</dbReference>
<dbReference type="InterPro" id="IPR000620">
    <property type="entry name" value="EamA_dom"/>
</dbReference>
<evidence type="ECO:0000256" key="2">
    <source>
        <dbReference type="ARBA" id="ARBA00022475"/>
    </source>
</evidence>
<gene>
    <name evidence="8" type="ORF">CAMGR0001_1560</name>
</gene>
<dbReference type="Pfam" id="PF00892">
    <property type="entry name" value="EamA"/>
    <property type="match status" value="2"/>
</dbReference>
<dbReference type="OrthoDB" id="9804865at2"/>
<feature type="domain" description="EamA" evidence="7">
    <location>
        <begin position="9"/>
        <end position="137"/>
    </location>
</feature>
<keyword evidence="5 6" id="KW-0472">Membrane</keyword>
<feature type="transmembrane region" description="Helical" evidence="6">
    <location>
        <begin position="40"/>
        <end position="59"/>
    </location>
</feature>
<dbReference type="InterPro" id="IPR051258">
    <property type="entry name" value="Diverse_Substrate_Transporter"/>
</dbReference>
<feature type="transmembrane region" description="Helical" evidence="6">
    <location>
        <begin position="241"/>
        <end position="259"/>
    </location>
</feature>
<proteinExistence type="predicted"/>
<dbReference type="InterPro" id="IPR037185">
    <property type="entry name" value="EmrE-like"/>
</dbReference>
<keyword evidence="9" id="KW-1185">Reference proteome</keyword>
<feature type="transmembrane region" description="Helical" evidence="6">
    <location>
        <begin position="150"/>
        <end position="169"/>
    </location>
</feature>
<comment type="caution">
    <text evidence="8">The sequence shown here is derived from an EMBL/GenBank/DDBJ whole genome shotgun (WGS) entry which is preliminary data.</text>
</comment>
<evidence type="ECO:0000256" key="4">
    <source>
        <dbReference type="ARBA" id="ARBA00022989"/>
    </source>
</evidence>
<feature type="transmembrane region" description="Helical" evidence="6">
    <location>
        <begin position="122"/>
        <end position="138"/>
    </location>
</feature>
<evidence type="ECO:0000256" key="3">
    <source>
        <dbReference type="ARBA" id="ARBA00022692"/>
    </source>
</evidence>
<dbReference type="eggNOG" id="COG0697">
    <property type="taxonomic scope" value="Bacteria"/>
</dbReference>
<keyword evidence="3 6" id="KW-0812">Transmembrane</keyword>
<keyword evidence="4 6" id="KW-1133">Transmembrane helix</keyword>
<evidence type="ECO:0000259" key="7">
    <source>
        <dbReference type="Pfam" id="PF00892"/>
    </source>
</evidence>
<comment type="subcellular location">
    <subcellularLocation>
        <location evidence="1">Cell membrane</location>
        <topology evidence="1">Multi-pass membrane protein</topology>
    </subcellularLocation>
</comment>
<feature type="domain" description="EamA" evidence="7">
    <location>
        <begin position="146"/>
        <end position="280"/>
    </location>
</feature>
<feature type="transmembrane region" description="Helical" evidence="6">
    <location>
        <begin position="176"/>
        <end position="196"/>
    </location>
</feature>
<organism evidence="8 9">
    <name type="scientific">Campylobacter gracilis RM3268</name>
    <dbReference type="NCBI Taxonomy" id="553220"/>
    <lineage>
        <taxon>Bacteria</taxon>
        <taxon>Pseudomonadati</taxon>
        <taxon>Campylobacterota</taxon>
        <taxon>Epsilonproteobacteria</taxon>
        <taxon>Campylobacterales</taxon>
        <taxon>Campylobacteraceae</taxon>
        <taxon>Campylobacter</taxon>
    </lineage>
</organism>
<evidence type="ECO:0000313" key="8">
    <source>
        <dbReference type="EMBL" id="EEV17263.1"/>
    </source>
</evidence>
<evidence type="ECO:0000256" key="1">
    <source>
        <dbReference type="ARBA" id="ARBA00004651"/>
    </source>
</evidence>
<dbReference type="Proteomes" id="UP000005709">
    <property type="component" value="Unassembled WGS sequence"/>
</dbReference>
<dbReference type="AlphaFoldDB" id="C8PK08"/>
<evidence type="ECO:0000313" key="9">
    <source>
        <dbReference type="Proteomes" id="UP000005709"/>
    </source>
</evidence>
<feature type="transmembrane region" description="Helical" evidence="6">
    <location>
        <begin position="71"/>
        <end position="90"/>
    </location>
</feature>
<evidence type="ECO:0000256" key="5">
    <source>
        <dbReference type="ARBA" id="ARBA00023136"/>
    </source>
</evidence>
<evidence type="ECO:0000256" key="6">
    <source>
        <dbReference type="SAM" id="Phobius"/>
    </source>
</evidence>
<dbReference type="PANTHER" id="PTHR42920:SF5">
    <property type="entry name" value="EAMA DOMAIN-CONTAINING PROTEIN"/>
    <property type="match status" value="1"/>
</dbReference>